<protein>
    <recommendedName>
        <fullName evidence="5">ABC transporter permease</fullName>
    </recommendedName>
</protein>
<evidence type="ECO:0000313" key="3">
    <source>
        <dbReference type="EMBL" id="OBY10869.1"/>
    </source>
</evidence>
<feature type="transmembrane region" description="Helical" evidence="2">
    <location>
        <begin position="44"/>
        <end position="64"/>
    </location>
</feature>
<evidence type="ECO:0000256" key="2">
    <source>
        <dbReference type="SAM" id="Phobius"/>
    </source>
</evidence>
<feature type="transmembrane region" description="Helical" evidence="2">
    <location>
        <begin position="111"/>
        <end position="134"/>
    </location>
</feature>
<evidence type="ECO:0000256" key="1">
    <source>
        <dbReference type="SAM" id="Coils"/>
    </source>
</evidence>
<keyword evidence="1" id="KW-0175">Coiled coil</keyword>
<keyword evidence="2" id="KW-0472">Membrane</keyword>
<dbReference type="InterPro" id="IPR010540">
    <property type="entry name" value="CmpB_TMEM229"/>
</dbReference>
<keyword evidence="4" id="KW-1185">Reference proteome</keyword>
<reference evidence="3 4" key="1">
    <citation type="submission" date="2016-06" db="EMBL/GenBank/DDBJ databases">
        <authorList>
            <person name="Kjaerup R.B."/>
            <person name="Dalgaard T.S."/>
            <person name="Juul-Madsen H.R."/>
        </authorList>
    </citation>
    <scope>NUCLEOTIDE SEQUENCE [LARGE SCALE GENOMIC DNA]</scope>
    <source>
        <strain evidence="3 4">373-A1</strain>
    </source>
</reference>
<dbReference type="OrthoDB" id="9789229at2"/>
<feature type="transmembrane region" description="Helical" evidence="2">
    <location>
        <begin position="6"/>
        <end position="23"/>
    </location>
</feature>
<dbReference type="EMBL" id="MAPZ01000019">
    <property type="protein sequence ID" value="OBY10869.1"/>
    <property type="molecule type" value="Genomic_DNA"/>
</dbReference>
<evidence type="ECO:0000313" key="4">
    <source>
        <dbReference type="Proteomes" id="UP000092714"/>
    </source>
</evidence>
<feature type="transmembrane region" description="Helical" evidence="2">
    <location>
        <begin position="70"/>
        <end position="90"/>
    </location>
</feature>
<keyword evidence="2" id="KW-0812">Transmembrane</keyword>
<proteinExistence type="predicted"/>
<feature type="coiled-coil region" evidence="1">
    <location>
        <begin position="178"/>
        <end position="224"/>
    </location>
</feature>
<comment type="caution">
    <text evidence="3">The sequence shown here is derived from an EMBL/GenBank/DDBJ whole genome shotgun (WGS) entry which is preliminary data.</text>
</comment>
<dbReference type="AlphaFoldDB" id="A0A174QZS5"/>
<feature type="transmembrane region" description="Helical" evidence="2">
    <location>
        <begin position="146"/>
        <end position="169"/>
    </location>
</feature>
<organism evidence="3 4">
    <name type="scientific">Clostridium paraputrificum</name>
    <dbReference type="NCBI Taxonomy" id="29363"/>
    <lineage>
        <taxon>Bacteria</taxon>
        <taxon>Bacillati</taxon>
        <taxon>Bacillota</taxon>
        <taxon>Clostridia</taxon>
        <taxon>Eubacteriales</taxon>
        <taxon>Clostridiaceae</taxon>
        <taxon>Clostridium</taxon>
    </lineage>
</organism>
<keyword evidence="2" id="KW-1133">Transmembrane helix</keyword>
<name>A0A174QZS5_9CLOT</name>
<dbReference type="GeneID" id="42777680"/>
<dbReference type="RefSeq" id="WP_051195875.1">
    <property type="nucleotide sequence ID" value="NZ_CABHIH010000002.1"/>
</dbReference>
<dbReference type="eggNOG" id="COG4905">
    <property type="taxonomic scope" value="Bacteria"/>
</dbReference>
<gene>
    <name evidence="3" type="ORF">CP373A1_10230</name>
</gene>
<dbReference type="Proteomes" id="UP000092714">
    <property type="component" value="Unassembled WGS sequence"/>
</dbReference>
<dbReference type="Pfam" id="PF06541">
    <property type="entry name" value="ABC_trans_CmpB"/>
    <property type="match status" value="1"/>
</dbReference>
<accession>A0A174QZS5</accession>
<evidence type="ECO:0008006" key="5">
    <source>
        <dbReference type="Google" id="ProtNLM"/>
    </source>
</evidence>
<sequence>MYTYNLFQWILLFFIYCFLGWCVESTIVSTREKRFINRGFLKGPFLPIYGTGTILILFVSLPLINHPILVYIAGLISTTILEYFTGWLMETIFKIKYWDYTDDKFNYKGRICLVSSLFWGVLTLFVVYIIHAPISNLISNLGNTTIIVLSIIASIIFIFDFVYSTYNVLDLNRILKFMTKIREEMETLSNQIKEKTSSLSSTDLSLIKEKLSSLKVEYDKYAEKVNFFHKQIIKAYPSASSKKFNEAFKVLKDKIGNTFRRK</sequence>